<protein>
    <submittedName>
        <fullName evidence="1">9530_t:CDS:1</fullName>
    </submittedName>
</protein>
<comment type="caution">
    <text evidence="1">The sequence shown here is derived from an EMBL/GenBank/DDBJ whole genome shotgun (WGS) entry which is preliminary data.</text>
</comment>
<keyword evidence="2" id="KW-1185">Reference proteome</keyword>
<reference evidence="1" key="1">
    <citation type="submission" date="2021-06" db="EMBL/GenBank/DDBJ databases">
        <authorList>
            <person name="Kallberg Y."/>
            <person name="Tangrot J."/>
            <person name="Rosling A."/>
        </authorList>
    </citation>
    <scope>NUCLEOTIDE SEQUENCE</scope>
    <source>
        <strain evidence="1">FL966</strain>
    </source>
</reference>
<dbReference type="EMBL" id="CAJVQA010009697">
    <property type="protein sequence ID" value="CAG8688669.1"/>
    <property type="molecule type" value="Genomic_DNA"/>
</dbReference>
<accession>A0A9N9ENX3</accession>
<dbReference type="Proteomes" id="UP000789759">
    <property type="component" value="Unassembled WGS sequence"/>
</dbReference>
<dbReference type="OrthoDB" id="2438546at2759"/>
<name>A0A9N9ENX3_9GLOM</name>
<proteinExistence type="predicted"/>
<dbReference type="AlphaFoldDB" id="A0A9N9ENX3"/>
<feature type="non-terminal residue" evidence="1">
    <location>
        <position position="1"/>
    </location>
</feature>
<gene>
    <name evidence="1" type="ORF">CPELLU_LOCUS11168</name>
</gene>
<evidence type="ECO:0000313" key="2">
    <source>
        <dbReference type="Proteomes" id="UP000789759"/>
    </source>
</evidence>
<sequence length="252" mass="29317">HASSEQHKDAIRLDVTEKIVNKELEQFTEQNKNHMIEIAKISLFIVDNVVIYENKISGHEFAFAISNHIDIYVMYLNISGNVKTYFLQLLVLDQSNAVTITTKLIQLFQSYNIINKLVAFASDDASIIIGCKNGYLISLNKIFQKSNLYFQDIISIIDATTKIIQKDYLVDILDVQNHYLGYNLQLFINYTNPFNKQTDINYYTHLLIYNNHDFDDLFQDIYKYTSTIITEIKEHFPDHLLLAAMRILNSVK</sequence>
<organism evidence="1 2">
    <name type="scientific">Cetraspora pellucida</name>
    <dbReference type="NCBI Taxonomy" id="1433469"/>
    <lineage>
        <taxon>Eukaryota</taxon>
        <taxon>Fungi</taxon>
        <taxon>Fungi incertae sedis</taxon>
        <taxon>Mucoromycota</taxon>
        <taxon>Glomeromycotina</taxon>
        <taxon>Glomeromycetes</taxon>
        <taxon>Diversisporales</taxon>
        <taxon>Gigasporaceae</taxon>
        <taxon>Cetraspora</taxon>
    </lineage>
</organism>
<evidence type="ECO:0000313" key="1">
    <source>
        <dbReference type="EMBL" id="CAG8688669.1"/>
    </source>
</evidence>